<proteinExistence type="predicted"/>
<dbReference type="RefSeq" id="WP_113982608.1">
    <property type="nucleotide sequence ID" value="NZ_QMEY01000009.1"/>
</dbReference>
<dbReference type="EMBL" id="QMEY01000009">
    <property type="protein sequence ID" value="RBQ18008.1"/>
    <property type="molecule type" value="Genomic_DNA"/>
</dbReference>
<evidence type="ECO:0000313" key="2">
    <source>
        <dbReference type="Proteomes" id="UP000253303"/>
    </source>
</evidence>
<dbReference type="AlphaFoldDB" id="A0A366LVN5"/>
<accession>A0A366LVN5</accession>
<dbReference type="Proteomes" id="UP000253303">
    <property type="component" value="Unassembled WGS sequence"/>
</dbReference>
<comment type="caution">
    <text evidence="1">The sequence shown here is derived from an EMBL/GenBank/DDBJ whole genome shotgun (WGS) entry which is preliminary data.</text>
</comment>
<organism evidence="1 2">
    <name type="scientific">Spongiactinospora rosea</name>
    <dbReference type="NCBI Taxonomy" id="2248750"/>
    <lineage>
        <taxon>Bacteria</taxon>
        <taxon>Bacillati</taxon>
        <taxon>Actinomycetota</taxon>
        <taxon>Actinomycetes</taxon>
        <taxon>Streptosporangiales</taxon>
        <taxon>Streptosporangiaceae</taxon>
        <taxon>Spongiactinospora</taxon>
    </lineage>
</organism>
<sequence length="109" mass="11771">MLAFWQIRPVSPPVTTPAETARALHDALALRGIHADLTGDQNRVRLSLCSGLVAIVQDDGIWWHSPRTLHPGIPLYVHRCTVTGAAEALACDYALLNPDAEESPDVAVP</sequence>
<name>A0A366LVN5_9ACTN</name>
<gene>
    <name evidence="1" type="ORF">DP939_21795</name>
</gene>
<evidence type="ECO:0000313" key="1">
    <source>
        <dbReference type="EMBL" id="RBQ18008.1"/>
    </source>
</evidence>
<keyword evidence="2" id="KW-1185">Reference proteome</keyword>
<reference evidence="1 2" key="1">
    <citation type="submission" date="2018-06" db="EMBL/GenBank/DDBJ databases">
        <title>Sphaerisporangium craniellae sp. nov., isolated from a marine sponge in the South China Sea.</title>
        <authorList>
            <person name="Li L."/>
        </authorList>
    </citation>
    <scope>NUCLEOTIDE SEQUENCE [LARGE SCALE GENOMIC DNA]</scope>
    <source>
        <strain evidence="1 2">LHW63015</strain>
    </source>
</reference>
<protein>
    <submittedName>
        <fullName evidence="1">Uncharacterized protein</fullName>
    </submittedName>
</protein>